<dbReference type="EMBL" id="QPFP01000031">
    <property type="protein sequence ID" value="TEB28604.1"/>
    <property type="molecule type" value="Genomic_DNA"/>
</dbReference>
<name>A0A4Y7T3R4_COPMI</name>
<sequence>MRVTQIDDRSLSTLPFNLSPVDSTPPGIPSPSHGYTHTPTSPLRLRSPLVLRQPEYQNPPPHKGLLAYINALSTAEAAEAKASTLKERIPTKESLSTPSSSSSQPPSPPSIHAINPVIDAVRLTLRWRSASHDNHFFFWKNLAPSNAAKDDTAGYGRRLWLTR</sequence>
<dbReference type="AlphaFoldDB" id="A0A4Y7T3R4"/>
<reference evidence="2 3" key="1">
    <citation type="journal article" date="2019" name="Nat. Ecol. Evol.">
        <title>Megaphylogeny resolves global patterns of mushroom evolution.</title>
        <authorList>
            <person name="Varga T."/>
            <person name="Krizsan K."/>
            <person name="Foldi C."/>
            <person name="Dima B."/>
            <person name="Sanchez-Garcia M."/>
            <person name="Sanchez-Ramirez S."/>
            <person name="Szollosi G.J."/>
            <person name="Szarkandi J.G."/>
            <person name="Papp V."/>
            <person name="Albert L."/>
            <person name="Andreopoulos W."/>
            <person name="Angelini C."/>
            <person name="Antonin V."/>
            <person name="Barry K.W."/>
            <person name="Bougher N.L."/>
            <person name="Buchanan P."/>
            <person name="Buyck B."/>
            <person name="Bense V."/>
            <person name="Catcheside P."/>
            <person name="Chovatia M."/>
            <person name="Cooper J."/>
            <person name="Damon W."/>
            <person name="Desjardin D."/>
            <person name="Finy P."/>
            <person name="Geml J."/>
            <person name="Haridas S."/>
            <person name="Hughes K."/>
            <person name="Justo A."/>
            <person name="Karasinski D."/>
            <person name="Kautmanova I."/>
            <person name="Kiss B."/>
            <person name="Kocsube S."/>
            <person name="Kotiranta H."/>
            <person name="LaButti K.M."/>
            <person name="Lechner B.E."/>
            <person name="Liimatainen K."/>
            <person name="Lipzen A."/>
            <person name="Lukacs Z."/>
            <person name="Mihaltcheva S."/>
            <person name="Morgado L.N."/>
            <person name="Niskanen T."/>
            <person name="Noordeloos M.E."/>
            <person name="Ohm R.A."/>
            <person name="Ortiz-Santana B."/>
            <person name="Ovrebo C."/>
            <person name="Racz N."/>
            <person name="Riley R."/>
            <person name="Savchenko A."/>
            <person name="Shiryaev A."/>
            <person name="Soop K."/>
            <person name="Spirin V."/>
            <person name="Szebenyi C."/>
            <person name="Tomsovsky M."/>
            <person name="Tulloss R.E."/>
            <person name="Uehling J."/>
            <person name="Grigoriev I.V."/>
            <person name="Vagvolgyi C."/>
            <person name="Papp T."/>
            <person name="Martin F.M."/>
            <person name="Miettinen O."/>
            <person name="Hibbett D.S."/>
            <person name="Nagy L.G."/>
        </authorList>
    </citation>
    <scope>NUCLEOTIDE SEQUENCE [LARGE SCALE GENOMIC DNA]</scope>
    <source>
        <strain evidence="2 3">FP101781</strain>
    </source>
</reference>
<organism evidence="2 3">
    <name type="scientific">Coprinellus micaceus</name>
    <name type="common">Glistening ink-cap mushroom</name>
    <name type="synonym">Coprinus micaceus</name>
    <dbReference type="NCBI Taxonomy" id="71717"/>
    <lineage>
        <taxon>Eukaryota</taxon>
        <taxon>Fungi</taxon>
        <taxon>Dikarya</taxon>
        <taxon>Basidiomycota</taxon>
        <taxon>Agaricomycotina</taxon>
        <taxon>Agaricomycetes</taxon>
        <taxon>Agaricomycetidae</taxon>
        <taxon>Agaricales</taxon>
        <taxon>Agaricineae</taxon>
        <taxon>Psathyrellaceae</taxon>
        <taxon>Coprinellus</taxon>
    </lineage>
</organism>
<feature type="region of interest" description="Disordered" evidence="1">
    <location>
        <begin position="79"/>
        <end position="113"/>
    </location>
</feature>
<gene>
    <name evidence="2" type="ORF">FA13DRAFT_1793784</name>
</gene>
<feature type="region of interest" description="Disordered" evidence="1">
    <location>
        <begin position="1"/>
        <end position="44"/>
    </location>
</feature>
<evidence type="ECO:0000256" key="1">
    <source>
        <dbReference type="SAM" id="MobiDB-lite"/>
    </source>
</evidence>
<comment type="caution">
    <text evidence="2">The sequence shown here is derived from an EMBL/GenBank/DDBJ whole genome shotgun (WGS) entry which is preliminary data.</text>
</comment>
<keyword evidence="3" id="KW-1185">Reference proteome</keyword>
<feature type="compositionally biased region" description="Low complexity" evidence="1">
    <location>
        <begin position="94"/>
        <end position="104"/>
    </location>
</feature>
<feature type="compositionally biased region" description="Basic and acidic residues" evidence="1">
    <location>
        <begin position="1"/>
        <end position="10"/>
    </location>
</feature>
<evidence type="ECO:0000313" key="3">
    <source>
        <dbReference type="Proteomes" id="UP000298030"/>
    </source>
</evidence>
<dbReference type="Proteomes" id="UP000298030">
    <property type="component" value="Unassembled WGS sequence"/>
</dbReference>
<accession>A0A4Y7T3R4</accession>
<protein>
    <submittedName>
        <fullName evidence="2">Uncharacterized protein</fullName>
    </submittedName>
</protein>
<feature type="compositionally biased region" description="Polar residues" evidence="1">
    <location>
        <begin position="11"/>
        <end position="22"/>
    </location>
</feature>
<proteinExistence type="predicted"/>
<evidence type="ECO:0000313" key="2">
    <source>
        <dbReference type="EMBL" id="TEB28604.1"/>
    </source>
</evidence>